<dbReference type="GO" id="GO:0044550">
    <property type="term" value="P:secondary metabolite biosynthetic process"/>
    <property type="evidence" value="ECO:0007669"/>
    <property type="project" value="TreeGrafter"/>
</dbReference>
<dbReference type="PANTHER" id="PTHR45527:SF1">
    <property type="entry name" value="FATTY ACID SYNTHASE"/>
    <property type="match status" value="1"/>
</dbReference>
<reference evidence="4 5" key="1">
    <citation type="journal article" date="2014" name="Proc. Natl. Acad. Sci. U.S.A.">
        <title>Trajectory and genomic determinants of fungal-pathogen speciation and host adaptation.</title>
        <authorList>
            <person name="Hu X."/>
            <person name="Xiao G."/>
            <person name="Zheng P."/>
            <person name="Shang Y."/>
            <person name="Su Y."/>
            <person name="Zhang X."/>
            <person name="Liu X."/>
            <person name="Zhan S."/>
            <person name="St Leger R.J."/>
            <person name="Wang C."/>
        </authorList>
    </citation>
    <scope>NUCLEOTIDE SEQUENCE [LARGE SCALE GENOMIC DNA]</scope>
    <source>
        <strain evidence="4 5">ARSEF 1941</strain>
    </source>
</reference>
<dbReference type="InterPro" id="IPR000873">
    <property type="entry name" value="AMP-dep_synth/lig_dom"/>
</dbReference>
<dbReference type="Pfam" id="PF00501">
    <property type="entry name" value="AMP-binding"/>
    <property type="match status" value="1"/>
</dbReference>
<evidence type="ECO:0000256" key="2">
    <source>
        <dbReference type="ARBA" id="ARBA00022553"/>
    </source>
</evidence>
<gene>
    <name evidence="4" type="ORF">MAM_06993</name>
</gene>
<protein>
    <submittedName>
        <fullName evidence="4">Nonribosomal peptide synthetase 3</fullName>
    </submittedName>
</protein>
<comment type="caution">
    <text evidence="4">The sequence shown here is derived from an EMBL/GenBank/DDBJ whole genome shotgun (WGS) entry which is preliminary data.</text>
</comment>
<dbReference type="STRING" id="1081103.A0A0B2WMD0"/>
<evidence type="ECO:0000313" key="5">
    <source>
        <dbReference type="Proteomes" id="UP000030816"/>
    </source>
</evidence>
<accession>A0A0B2WMD0</accession>
<dbReference type="InterPro" id="IPR045851">
    <property type="entry name" value="AMP-bd_C_sf"/>
</dbReference>
<dbReference type="GO" id="GO:0031177">
    <property type="term" value="F:phosphopantetheine binding"/>
    <property type="evidence" value="ECO:0007669"/>
    <property type="project" value="TreeGrafter"/>
</dbReference>
<dbReference type="GeneID" id="63741448"/>
<dbReference type="EMBL" id="AZHE01000026">
    <property type="protein sequence ID" value="KHN95108.1"/>
    <property type="molecule type" value="Genomic_DNA"/>
</dbReference>
<dbReference type="SUPFAM" id="SSF56801">
    <property type="entry name" value="Acetyl-CoA synthetase-like"/>
    <property type="match status" value="1"/>
</dbReference>
<dbReference type="Gene3D" id="3.30.300.30">
    <property type="match status" value="1"/>
</dbReference>
<dbReference type="PANTHER" id="PTHR45527">
    <property type="entry name" value="NONRIBOSOMAL PEPTIDE SYNTHETASE"/>
    <property type="match status" value="1"/>
</dbReference>
<dbReference type="Gene3D" id="2.30.38.10">
    <property type="entry name" value="Luciferase, Domain 3"/>
    <property type="match status" value="1"/>
</dbReference>
<dbReference type="AlphaFoldDB" id="A0A0B2WMD0"/>
<feature type="domain" description="AMP-dependent synthetase/ligase" evidence="3">
    <location>
        <begin position="226"/>
        <end position="358"/>
    </location>
</feature>
<evidence type="ECO:0000256" key="1">
    <source>
        <dbReference type="ARBA" id="ARBA00022450"/>
    </source>
</evidence>
<name>A0A0B2WMD0_METAS</name>
<sequence length="558" mass="61031">MTTMAAELDSHWTINMTNAGAVASREYQEIQASTPIPLDRDTVDVKKAMEKSPGGPATGWHRAGDLERIWNWNRVVPASIERCVHEMIEERVREQADAPAVCSLNERSFVPETVVGVPSGRCCYTIVAFLAVLKASLAYLPLDGKLPVARVEMIQSSAAGQKPVLVGQDVGVPALKDVEPVRVKDILDENAAAVKEWTCSQSPLDAAGPGPNSNSLATSKGGNFRGSLRAAPVMAHMSSISLDMSTAEVYPTILNGGTLVCIRTCELMESAVVVGIFKRHKINSLVLTPALLHQFLSHYPEVFSAIQTVWVGGDVARPENLRRLRHEMMTTAHGRIFNDYGPTENTCLSTSYAVPEDDGIFASGVPIGRAVDNSGNGLARGYLDPRQDTDELIKVSTGGDDKLRAYRTGDLVRRRPVDGQLEYLGRLDGQVEVRGHRVELGEIDEALRGHHLVNEAAAAIQGDVVVGFVTLRNHSGDDEEEESRLVKLWEDSFDADKYAEADATKLRKTGRDLRGWTSMYDRQDIDEADVNEWLHDTIQLILNGKPASGQRDAQSMRG</sequence>
<keyword evidence="5" id="KW-1185">Reference proteome</keyword>
<proteinExistence type="predicted"/>
<dbReference type="Gene3D" id="3.40.50.12780">
    <property type="entry name" value="N-terminal domain of ligase-like"/>
    <property type="match status" value="1"/>
</dbReference>
<dbReference type="InterPro" id="IPR042099">
    <property type="entry name" value="ANL_N_sf"/>
</dbReference>
<dbReference type="Gene3D" id="3.40.50.980">
    <property type="match status" value="1"/>
</dbReference>
<keyword evidence="2" id="KW-0597">Phosphoprotein</keyword>
<organism evidence="4 5">
    <name type="scientific">Metarhizium album (strain ARSEF 1941)</name>
    <dbReference type="NCBI Taxonomy" id="1081103"/>
    <lineage>
        <taxon>Eukaryota</taxon>
        <taxon>Fungi</taxon>
        <taxon>Dikarya</taxon>
        <taxon>Ascomycota</taxon>
        <taxon>Pezizomycotina</taxon>
        <taxon>Sordariomycetes</taxon>
        <taxon>Hypocreomycetidae</taxon>
        <taxon>Hypocreales</taxon>
        <taxon>Clavicipitaceae</taxon>
        <taxon>Metarhizium</taxon>
    </lineage>
</organism>
<dbReference type="GO" id="GO:0005737">
    <property type="term" value="C:cytoplasm"/>
    <property type="evidence" value="ECO:0007669"/>
    <property type="project" value="TreeGrafter"/>
</dbReference>
<dbReference type="Proteomes" id="UP000030816">
    <property type="component" value="Unassembled WGS sequence"/>
</dbReference>
<evidence type="ECO:0000313" key="4">
    <source>
        <dbReference type="EMBL" id="KHN95108.1"/>
    </source>
</evidence>
<evidence type="ECO:0000259" key="3">
    <source>
        <dbReference type="Pfam" id="PF00501"/>
    </source>
</evidence>
<dbReference type="HOGENOM" id="CLU_488402_0_0_1"/>
<keyword evidence="1" id="KW-0596">Phosphopantetheine</keyword>
<dbReference type="GO" id="GO:0043041">
    <property type="term" value="P:amino acid activation for nonribosomal peptide biosynthetic process"/>
    <property type="evidence" value="ECO:0007669"/>
    <property type="project" value="TreeGrafter"/>
</dbReference>
<dbReference type="RefSeq" id="XP_040676174.1">
    <property type="nucleotide sequence ID" value="XM_040825791.1"/>
</dbReference>
<dbReference type="OrthoDB" id="416786at2759"/>